<dbReference type="Pfam" id="PF12796">
    <property type="entry name" value="Ank_2"/>
    <property type="match status" value="1"/>
</dbReference>
<dbReference type="OrthoDB" id="194358at2759"/>
<proteinExistence type="predicted"/>
<dbReference type="InterPro" id="IPR000299">
    <property type="entry name" value="FERM_domain"/>
</dbReference>
<dbReference type="Pfam" id="PF00373">
    <property type="entry name" value="FERM_M"/>
    <property type="match status" value="1"/>
</dbReference>
<dbReference type="PROSITE" id="PS50088">
    <property type="entry name" value="ANK_REPEAT"/>
    <property type="match status" value="2"/>
</dbReference>
<dbReference type="GO" id="GO:2000114">
    <property type="term" value="P:regulation of establishment of cell polarity"/>
    <property type="evidence" value="ECO:0007669"/>
    <property type="project" value="TreeGrafter"/>
</dbReference>
<dbReference type="PROSITE" id="PS50297">
    <property type="entry name" value="ANK_REP_REGION"/>
    <property type="match status" value="1"/>
</dbReference>
<feature type="repeat" description="ANK" evidence="1">
    <location>
        <begin position="300"/>
        <end position="332"/>
    </location>
</feature>
<dbReference type="PROSITE" id="PS50057">
    <property type="entry name" value="FERM_3"/>
    <property type="match status" value="1"/>
</dbReference>
<dbReference type="OMA" id="WHGKVES"/>
<dbReference type="InterPro" id="IPR051594">
    <property type="entry name" value="KRIT1/FRMD8"/>
</dbReference>
<dbReference type="Gene3D" id="3.30.70.2240">
    <property type="entry name" value="KRIT, N-terminal Nudix domain, NPxY motif-rich region"/>
    <property type="match status" value="1"/>
</dbReference>
<protein>
    <submittedName>
        <fullName evidence="3">CRE-KRI-1 protein</fullName>
    </submittedName>
</protein>
<dbReference type="InterPro" id="IPR011993">
    <property type="entry name" value="PH-like_dom_sf"/>
</dbReference>
<dbReference type="PANTHER" id="PTHR13283">
    <property type="entry name" value="KREV INTERACTION TRAPPED 1-RELATED"/>
    <property type="match status" value="1"/>
</dbReference>
<dbReference type="InterPro" id="IPR019748">
    <property type="entry name" value="FERM_central"/>
</dbReference>
<dbReference type="InterPro" id="IPR035963">
    <property type="entry name" value="FERM_2"/>
</dbReference>
<dbReference type="PANTHER" id="PTHR13283:SF11">
    <property type="entry name" value="KREV INTERACTION TRAPPED PROTEIN 1"/>
    <property type="match status" value="1"/>
</dbReference>
<name>E3MYD8_CAERE</name>
<dbReference type="InterPro" id="IPR057096">
    <property type="entry name" value="KRIT1_FRMD8_FERM_C"/>
</dbReference>
<dbReference type="STRING" id="31234.E3MYD8"/>
<feature type="repeat" description="ANK" evidence="1">
    <location>
        <begin position="333"/>
        <end position="354"/>
    </location>
</feature>
<dbReference type="InParanoid" id="E3MYD8"/>
<evidence type="ECO:0000259" key="2">
    <source>
        <dbReference type="PROSITE" id="PS50057"/>
    </source>
</evidence>
<feature type="domain" description="FERM" evidence="2">
    <location>
        <begin position="427"/>
        <end position="734"/>
    </location>
</feature>
<dbReference type="Pfam" id="PF16705">
    <property type="entry name" value="NUDIX_5"/>
    <property type="match status" value="1"/>
</dbReference>
<dbReference type="Pfam" id="PF00023">
    <property type="entry name" value="Ank"/>
    <property type="match status" value="1"/>
</dbReference>
<dbReference type="SUPFAM" id="SSF48403">
    <property type="entry name" value="Ankyrin repeat"/>
    <property type="match status" value="1"/>
</dbReference>
<dbReference type="AlphaFoldDB" id="E3MYD8"/>
<reference evidence="3" key="1">
    <citation type="submission" date="2007-07" db="EMBL/GenBank/DDBJ databases">
        <title>PCAP assembly of the Caenorhabditis remanei genome.</title>
        <authorList>
            <consortium name="The Caenorhabditis remanei Sequencing Consortium"/>
            <person name="Wilson R.K."/>
        </authorList>
    </citation>
    <scope>NUCLEOTIDE SEQUENCE [LARGE SCALE GENOMIC DNA]</scope>
    <source>
        <strain evidence="3">PB4641</strain>
    </source>
</reference>
<dbReference type="HOGENOM" id="CLU_022628_0_0_1"/>
<dbReference type="InterPro" id="IPR032022">
    <property type="entry name" value="NUDIX"/>
</dbReference>
<evidence type="ECO:0000256" key="1">
    <source>
        <dbReference type="PROSITE-ProRule" id="PRU00023"/>
    </source>
</evidence>
<dbReference type="Pfam" id="PF24522">
    <property type="entry name" value="KRIT1_FRMD8_FERM_C"/>
    <property type="match status" value="1"/>
</dbReference>
<dbReference type="Gene3D" id="1.25.40.20">
    <property type="entry name" value="Ankyrin repeat-containing domain"/>
    <property type="match status" value="1"/>
</dbReference>
<dbReference type="SUPFAM" id="SSF47031">
    <property type="entry name" value="Second domain of FERM"/>
    <property type="match status" value="1"/>
</dbReference>
<dbReference type="GO" id="GO:0005886">
    <property type="term" value="C:plasma membrane"/>
    <property type="evidence" value="ECO:0007669"/>
    <property type="project" value="TreeGrafter"/>
</dbReference>
<accession>E3MYD8</accession>
<dbReference type="SMART" id="SM00248">
    <property type="entry name" value="ANK"/>
    <property type="match status" value="2"/>
</dbReference>
<dbReference type="Gene3D" id="3.10.20.90">
    <property type="entry name" value="Phosphatidylinositol 3-kinase Catalytic Subunit, Chain A, domain 1"/>
    <property type="match status" value="1"/>
</dbReference>
<organism evidence="4">
    <name type="scientific">Caenorhabditis remanei</name>
    <name type="common">Caenorhabditis vulgaris</name>
    <dbReference type="NCBI Taxonomy" id="31234"/>
    <lineage>
        <taxon>Eukaryota</taxon>
        <taxon>Metazoa</taxon>
        <taxon>Ecdysozoa</taxon>
        <taxon>Nematoda</taxon>
        <taxon>Chromadorea</taxon>
        <taxon>Rhabditida</taxon>
        <taxon>Rhabditina</taxon>
        <taxon>Rhabditomorpha</taxon>
        <taxon>Rhabditoidea</taxon>
        <taxon>Rhabditidae</taxon>
        <taxon>Peloderinae</taxon>
        <taxon>Caenorhabditis</taxon>
    </lineage>
</organism>
<dbReference type="Gene3D" id="2.30.29.30">
    <property type="entry name" value="Pleckstrin-homology domain (PH domain)/Phosphotyrosine-binding domain (PTB)"/>
    <property type="match status" value="1"/>
</dbReference>
<keyword evidence="1" id="KW-0040">ANK repeat</keyword>
<dbReference type="eggNOG" id="KOG4335">
    <property type="taxonomic scope" value="Eukaryota"/>
</dbReference>
<dbReference type="InterPro" id="IPR036770">
    <property type="entry name" value="Ankyrin_rpt-contain_sf"/>
</dbReference>
<keyword evidence="4" id="KW-1185">Reference proteome</keyword>
<gene>
    <name evidence="3" type="primary">Cre-kri-1</name>
    <name evidence="3" type="ORF">CRE_30088</name>
</gene>
<dbReference type="InterPro" id="IPR043058">
    <property type="entry name" value="NUDIX_sf"/>
</dbReference>
<dbReference type="FunCoup" id="E3MYD8">
    <property type="interactions" value="2297"/>
</dbReference>
<evidence type="ECO:0000313" key="3">
    <source>
        <dbReference type="EMBL" id="EFP12050.1"/>
    </source>
</evidence>
<dbReference type="InterPro" id="IPR002110">
    <property type="entry name" value="Ankyrin_rpt"/>
</dbReference>
<sequence>MAEVSVAIVRLKISALSDKAIPTSQDFEICIKEEPSTVKSFGAKHDYNIIKRVTVGGHTVGADVFKLPSFSFEPSKVNTLEDMIHDYFKRTGNTIRRAVRIPLHDDLNEPSSSTKPSLGHVPGLSLVCVPVFVKESVEVANSRYENLQKLVNLCRNQPEMFDIHTKNMILILEKWLIDSQTSDSYFLSNFFMKESARARIRSCVHNPAFIDLQEQCIRHMSHSVRSNISSASADLDDRVHVANIAKIAMLRYNKFTISVINPAFNPNFASEDSSCVYFYPGIKQCRTQRAASSTSQDMRSRLYPLHKAAEEGNAEDIRRYLKVGMDSNQRDDDSWTPLHYACFHGHLEVVNELLMSPQMTAINAQNKGGATALQYAVIHGNEYLVELLTSHASIDVNIRNNEGYRPIDYSVNNPAIKKILEMQIFKTKINVDTVIGAFSIKSRSPEDATASEVLDILGEETQLNKEQMNCFALFLYSESMSLQLKPEHLIEEKLKIDKWNSMIRKLMNADIRSETPRLKLKRNAYATAIMEMATRVDNNSFAWSTLLDEATNAYLAGHLIANSKEEVTKLAAIVSRAMQGRDFKPTSKNLTNIFPQYMLDNHDRGRLAERLKLQLKKNETQNDMQLEAEFMSIARGLVTYGASFFDVDVFTKKNTGTGHGLVGVNDHGLHIIIKKTWTVKNFRFDEFTAVARDSKTLEIDAQRIRDTVYILVSTQIKFLSGILQKFQDDFSRRR</sequence>
<dbReference type="GO" id="GO:0045454">
    <property type="term" value="P:cell redox homeostasis"/>
    <property type="evidence" value="ECO:0007669"/>
    <property type="project" value="TreeGrafter"/>
</dbReference>
<evidence type="ECO:0000313" key="4">
    <source>
        <dbReference type="Proteomes" id="UP000008281"/>
    </source>
</evidence>
<dbReference type="EMBL" id="DS268496">
    <property type="protein sequence ID" value="EFP12050.1"/>
    <property type="molecule type" value="Genomic_DNA"/>
</dbReference>
<dbReference type="Proteomes" id="UP000008281">
    <property type="component" value="Unassembled WGS sequence"/>
</dbReference>